<evidence type="ECO:0000259" key="5">
    <source>
        <dbReference type="Pfam" id="PF01168"/>
    </source>
</evidence>
<dbReference type="HAMAP" id="MF_02087">
    <property type="entry name" value="PLP_homeostasis"/>
    <property type="match status" value="1"/>
</dbReference>
<reference evidence="7" key="1">
    <citation type="submission" date="2025-08" db="UniProtKB">
        <authorList>
            <consortium name="RefSeq"/>
        </authorList>
    </citation>
    <scope>IDENTIFICATION</scope>
    <source>
        <tissue evidence="7">Fruit stalk</tissue>
    </source>
</reference>
<dbReference type="GeneID" id="111280805"/>
<feature type="domain" description="Alanine racemase N-terminal" evidence="5">
    <location>
        <begin position="54"/>
        <end position="273"/>
    </location>
</feature>
<gene>
    <name evidence="7" type="primary">LOC111280805</name>
</gene>
<dbReference type="PANTHER" id="PTHR10146:SF15">
    <property type="entry name" value="PYRIDOXAL PHOSPHATE HOMEOSTASIS PROTEIN"/>
    <property type="match status" value="1"/>
</dbReference>
<keyword evidence="6" id="KW-1185">Reference proteome</keyword>
<dbReference type="InterPro" id="IPR011078">
    <property type="entry name" value="PyrdxlP_homeostasis"/>
</dbReference>
<dbReference type="RefSeq" id="XP_022724022.1">
    <property type="nucleotide sequence ID" value="XM_022868287.1"/>
</dbReference>
<organism evidence="6 7">
    <name type="scientific">Durio zibethinus</name>
    <name type="common">Durian</name>
    <dbReference type="NCBI Taxonomy" id="66656"/>
    <lineage>
        <taxon>Eukaryota</taxon>
        <taxon>Viridiplantae</taxon>
        <taxon>Streptophyta</taxon>
        <taxon>Embryophyta</taxon>
        <taxon>Tracheophyta</taxon>
        <taxon>Spermatophyta</taxon>
        <taxon>Magnoliopsida</taxon>
        <taxon>eudicotyledons</taxon>
        <taxon>Gunneridae</taxon>
        <taxon>Pentapetalae</taxon>
        <taxon>rosids</taxon>
        <taxon>malvids</taxon>
        <taxon>Malvales</taxon>
        <taxon>Malvaceae</taxon>
        <taxon>Helicteroideae</taxon>
        <taxon>Durio</taxon>
    </lineage>
</organism>
<dbReference type="PIRSF" id="PIRSF004848">
    <property type="entry name" value="YBL036c_PLPDEIII"/>
    <property type="match status" value="1"/>
</dbReference>
<dbReference type="OrthoDB" id="10264196at2759"/>
<proteinExistence type="inferred from homology"/>
<feature type="compositionally biased region" description="Low complexity" evidence="4">
    <location>
        <begin position="12"/>
        <end position="24"/>
    </location>
</feature>
<keyword evidence="1 2" id="KW-0663">Pyridoxal phosphate</keyword>
<evidence type="ECO:0000256" key="4">
    <source>
        <dbReference type="SAM" id="MobiDB-lite"/>
    </source>
</evidence>
<dbReference type="InterPro" id="IPR029066">
    <property type="entry name" value="PLP-binding_barrel"/>
</dbReference>
<evidence type="ECO:0000313" key="6">
    <source>
        <dbReference type="Proteomes" id="UP000515121"/>
    </source>
</evidence>
<dbReference type="NCBIfam" id="TIGR00044">
    <property type="entry name" value="YggS family pyridoxal phosphate-dependent enzyme"/>
    <property type="match status" value="1"/>
</dbReference>
<feature type="region of interest" description="Disordered" evidence="4">
    <location>
        <begin position="1"/>
        <end position="24"/>
    </location>
</feature>
<evidence type="ECO:0000313" key="7">
    <source>
        <dbReference type="RefSeq" id="XP_022724022.1"/>
    </source>
</evidence>
<feature type="modified residue" description="N6-(pyridoxal phosphate)lysine" evidence="1 2">
    <location>
        <position position="62"/>
    </location>
</feature>
<comment type="cofactor">
    <cofactor evidence="2">
        <name>pyridoxal 5'-phosphate</name>
        <dbReference type="ChEBI" id="CHEBI:597326"/>
    </cofactor>
</comment>
<evidence type="ECO:0000256" key="1">
    <source>
        <dbReference type="HAMAP-Rule" id="MF_03225"/>
    </source>
</evidence>
<dbReference type="GO" id="GO:0030170">
    <property type="term" value="F:pyridoxal phosphate binding"/>
    <property type="evidence" value="ECO:0007669"/>
    <property type="project" value="UniProtKB-UniRule"/>
</dbReference>
<dbReference type="PANTHER" id="PTHR10146">
    <property type="entry name" value="PROLINE SYNTHETASE CO-TRANSCRIBED BACTERIAL HOMOLOG PROTEIN"/>
    <property type="match status" value="1"/>
</dbReference>
<accession>A0A6P5X8T6</accession>
<dbReference type="CDD" id="cd06822">
    <property type="entry name" value="PLPDE_III_YBL036c_euk"/>
    <property type="match status" value="1"/>
</dbReference>
<dbReference type="Gene3D" id="3.20.20.10">
    <property type="entry name" value="Alanine racemase"/>
    <property type="match status" value="1"/>
</dbReference>
<comment type="similarity">
    <text evidence="1 3">Belongs to the pyridoxal phosphate-binding protein YggS/PROSC family.</text>
</comment>
<evidence type="ECO:0000256" key="3">
    <source>
        <dbReference type="RuleBase" id="RU004514"/>
    </source>
</evidence>
<dbReference type="KEGG" id="dzi:111280805"/>
<dbReference type="InterPro" id="IPR001608">
    <property type="entry name" value="Ala_racemase_N"/>
</dbReference>
<sequence>MKNPEECKTNNQQQQQQEMAASSAAMDGVAATALRSVLQRVHQAADLSGRESQRIRLVAVSKTKPVSVIRQVYDAGHRYFGENYVQELVEKAPQQLPEDIEWHFIGNLQSNKVKPLIAGVPNLAMVETVDDEKIANHLNRVVGSFGRKPLKVLVQVNTSGEESKSGVEPSGCVELAKHVSLSCPNLQFRGLMTIGMLDYTSTAENFKTLANCRSEVCKALGIPEEQCELSMGMSGDFEQAVRIVFICYQEKENHGFIEMGSTNVRVGSTIFGAREYPKKK</sequence>
<dbReference type="AlphaFoldDB" id="A0A6P5X8T6"/>
<dbReference type="Pfam" id="PF01168">
    <property type="entry name" value="Ala_racemase_N"/>
    <property type="match status" value="1"/>
</dbReference>
<dbReference type="PROSITE" id="PS01211">
    <property type="entry name" value="UPF0001"/>
    <property type="match status" value="1"/>
</dbReference>
<dbReference type="FunFam" id="3.20.20.10:FF:000014">
    <property type="entry name" value="Pyridoxal phosphate homeostasis protein"/>
    <property type="match status" value="1"/>
</dbReference>
<comment type="function">
    <text evidence="1">Pyridoxal 5'-phosphate (PLP)-binding protein, which may be involved in intracellular homeostatic regulation of pyridoxal 5'-phosphate (PLP), the active form of vitamin B6.</text>
</comment>
<evidence type="ECO:0000256" key="2">
    <source>
        <dbReference type="PIRSR" id="PIRSR004848-1"/>
    </source>
</evidence>
<dbReference type="Proteomes" id="UP000515121">
    <property type="component" value="Unplaced"/>
</dbReference>
<name>A0A6P5X8T6_DURZI</name>
<dbReference type="SUPFAM" id="SSF51419">
    <property type="entry name" value="PLP-binding barrel"/>
    <property type="match status" value="1"/>
</dbReference>
<protein>
    <recommendedName>
        <fullName evidence="1">Pyridoxal phosphate homeostasis protein</fullName>
        <shortName evidence="1">PLP homeostasis protein</shortName>
    </recommendedName>
</protein>